<organism evidence="5 6">
    <name type="scientific">Ophiocordyceps camponoti-floridani</name>
    <dbReference type="NCBI Taxonomy" id="2030778"/>
    <lineage>
        <taxon>Eukaryota</taxon>
        <taxon>Fungi</taxon>
        <taxon>Dikarya</taxon>
        <taxon>Ascomycota</taxon>
        <taxon>Pezizomycotina</taxon>
        <taxon>Sordariomycetes</taxon>
        <taxon>Hypocreomycetidae</taxon>
        <taxon>Hypocreales</taxon>
        <taxon>Ophiocordycipitaceae</taxon>
        <taxon>Ophiocordyceps</taxon>
    </lineage>
</organism>
<dbReference type="Gene3D" id="1.20.1250.20">
    <property type="entry name" value="MFS general substrate transporter like domains"/>
    <property type="match status" value="2"/>
</dbReference>
<dbReference type="PROSITE" id="PS50850">
    <property type="entry name" value="MFS"/>
    <property type="match status" value="1"/>
</dbReference>
<feature type="transmembrane region" description="Helical" evidence="3">
    <location>
        <begin position="189"/>
        <end position="209"/>
    </location>
</feature>
<dbReference type="GO" id="GO:0022857">
    <property type="term" value="F:transmembrane transporter activity"/>
    <property type="evidence" value="ECO:0007669"/>
    <property type="project" value="InterPro"/>
</dbReference>
<dbReference type="Proteomes" id="UP000562929">
    <property type="component" value="Unassembled WGS sequence"/>
</dbReference>
<comment type="subcellular location">
    <subcellularLocation>
        <location evidence="1">Membrane</location>
        <topology evidence="1">Multi-pass membrane protein</topology>
    </subcellularLocation>
</comment>
<dbReference type="InterPro" id="IPR011701">
    <property type="entry name" value="MFS"/>
</dbReference>
<accession>A0A8H4Q3H8</accession>
<feature type="transmembrane region" description="Helical" evidence="3">
    <location>
        <begin position="324"/>
        <end position="342"/>
    </location>
</feature>
<proteinExistence type="inferred from homology"/>
<keyword evidence="3" id="KW-0812">Transmembrane</keyword>
<dbReference type="Pfam" id="PF07690">
    <property type="entry name" value="MFS_1"/>
    <property type="match status" value="1"/>
</dbReference>
<keyword evidence="3" id="KW-0472">Membrane</keyword>
<keyword evidence="3" id="KW-1133">Transmembrane helix</keyword>
<dbReference type="OrthoDB" id="4922948at2759"/>
<gene>
    <name evidence="5" type="ORF">GQ602_005526</name>
</gene>
<evidence type="ECO:0000259" key="4">
    <source>
        <dbReference type="PROSITE" id="PS50850"/>
    </source>
</evidence>
<dbReference type="PANTHER" id="PTHR11360:SF287">
    <property type="entry name" value="MFS MONOCARBOXYLATE TRANSPORTER"/>
    <property type="match status" value="1"/>
</dbReference>
<keyword evidence="6" id="KW-1185">Reference proteome</keyword>
<feature type="transmembrane region" description="Helical" evidence="3">
    <location>
        <begin position="43"/>
        <end position="63"/>
    </location>
</feature>
<evidence type="ECO:0000313" key="5">
    <source>
        <dbReference type="EMBL" id="KAF4584153.1"/>
    </source>
</evidence>
<name>A0A8H4Q3H8_9HYPO</name>
<dbReference type="InterPro" id="IPR020846">
    <property type="entry name" value="MFS_dom"/>
</dbReference>
<feature type="transmembrane region" description="Helical" evidence="3">
    <location>
        <begin position="109"/>
        <end position="127"/>
    </location>
</feature>
<evidence type="ECO:0000313" key="6">
    <source>
        <dbReference type="Proteomes" id="UP000562929"/>
    </source>
</evidence>
<feature type="transmembrane region" description="Helical" evidence="3">
    <location>
        <begin position="75"/>
        <end position="97"/>
    </location>
</feature>
<protein>
    <submittedName>
        <fullName evidence="5">MFS general substrate transporter</fullName>
    </submittedName>
</protein>
<comment type="similarity">
    <text evidence="2">Belongs to the major facilitator superfamily. Monocarboxylate porter (TC 2.A.1.13) family.</text>
</comment>
<sequence>MAPFLLHYLSPRPHHRKVLMWLGAVVVVVSSLAAAFSKTPLQIIITQGLLYGIGGGLLFAPSVSFVDEWFVSRRGLANGIFFGSNNISAAALSPIFSFFLNRYGPRLTLLLWSLTSGILISICMFCVHPRRAKLDYEEDACKVRLKSLRKPLFLLFALSMMFQGLSNFLPSAYLPSYASDFGIPARKGALLITTMSLSGVIGQPLLGLLTDSIGPLVPLLLSTLVSGFSIIIIWGFGRVYWTMVIQAILFGAFSFSFIVLRSHMAAAVVDDASKLKEQLFVSGALMATRGLACIVSGYLGAAVVASGESTGPQPSYGGGKWRGLIIYLAVLMLGASVGGLGLRRKDRGFGQLKE</sequence>
<dbReference type="AlphaFoldDB" id="A0A8H4Q3H8"/>
<evidence type="ECO:0000256" key="2">
    <source>
        <dbReference type="ARBA" id="ARBA00006727"/>
    </source>
</evidence>
<feature type="transmembrane region" description="Helical" evidence="3">
    <location>
        <begin position="216"/>
        <end position="234"/>
    </location>
</feature>
<dbReference type="PANTHER" id="PTHR11360">
    <property type="entry name" value="MONOCARBOXYLATE TRANSPORTER"/>
    <property type="match status" value="1"/>
</dbReference>
<evidence type="ECO:0000256" key="1">
    <source>
        <dbReference type="ARBA" id="ARBA00004141"/>
    </source>
</evidence>
<dbReference type="EMBL" id="JAACLJ010000006">
    <property type="protein sequence ID" value="KAF4584153.1"/>
    <property type="molecule type" value="Genomic_DNA"/>
</dbReference>
<feature type="transmembrane region" description="Helical" evidence="3">
    <location>
        <begin position="18"/>
        <end position="37"/>
    </location>
</feature>
<reference evidence="5 6" key="1">
    <citation type="journal article" date="2020" name="G3 (Bethesda)">
        <title>Genetic Underpinnings of Host Manipulation by Ophiocordyceps as Revealed by Comparative Transcriptomics.</title>
        <authorList>
            <person name="Will I."/>
            <person name="Das B."/>
            <person name="Trinh T."/>
            <person name="Brachmann A."/>
            <person name="Ohm R.A."/>
            <person name="de Bekker C."/>
        </authorList>
    </citation>
    <scope>NUCLEOTIDE SEQUENCE [LARGE SCALE GENOMIC DNA]</scope>
    <source>
        <strain evidence="5 6">EC05</strain>
    </source>
</reference>
<dbReference type="InterPro" id="IPR050327">
    <property type="entry name" value="Proton-linked_MCT"/>
</dbReference>
<dbReference type="InterPro" id="IPR036259">
    <property type="entry name" value="MFS_trans_sf"/>
</dbReference>
<dbReference type="SUPFAM" id="SSF103473">
    <property type="entry name" value="MFS general substrate transporter"/>
    <property type="match status" value="1"/>
</dbReference>
<feature type="transmembrane region" description="Helical" evidence="3">
    <location>
        <begin position="240"/>
        <end position="260"/>
    </location>
</feature>
<feature type="domain" description="Major facilitator superfamily (MFS) profile" evidence="4">
    <location>
        <begin position="1"/>
        <end position="347"/>
    </location>
</feature>
<comment type="caution">
    <text evidence="5">The sequence shown here is derived from an EMBL/GenBank/DDBJ whole genome shotgun (WGS) entry which is preliminary data.</text>
</comment>
<dbReference type="GO" id="GO:0016020">
    <property type="term" value="C:membrane"/>
    <property type="evidence" value="ECO:0007669"/>
    <property type="project" value="UniProtKB-SubCell"/>
</dbReference>
<evidence type="ECO:0000256" key="3">
    <source>
        <dbReference type="SAM" id="Phobius"/>
    </source>
</evidence>
<feature type="transmembrane region" description="Helical" evidence="3">
    <location>
        <begin position="152"/>
        <end position="169"/>
    </location>
</feature>
<feature type="transmembrane region" description="Helical" evidence="3">
    <location>
        <begin position="280"/>
        <end position="304"/>
    </location>
</feature>